<dbReference type="GO" id="GO:0003677">
    <property type="term" value="F:DNA binding"/>
    <property type="evidence" value="ECO:0007669"/>
    <property type="project" value="UniProtKB-KW"/>
</dbReference>
<dbReference type="GO" id="GO:0005829">
    <property type="term" value="C:cytosol"/>
    <property type="evidence" value="ECO:0007669"/>
    <property type="project" value="TreeGrafter"/>
</dbReference>
<comment type="similarity">
    <text evidence="1">Belongs to the LysR transcriptional regulatory family.</text>
</comment>
<dbReference type="Gene3D" id="1.10.10.10">
    <property type="entry name" value="Winged helix-like DNA-binding domain superfamily/Winged helix DNA-binding domain"/>
    <property type="match status" value="1"/>
</dbReference>
<evidence type="ECO:0000256" key="2">
    <source>
        <dbReference type="ARBA" id="ARBA00023015"/>
    </source>
</evidence>
<dbReference type="PROSITE" id="PS50931">
    <property type="entry name" value="HTH_LYSR"/>
    <property type="match status" value="1"/>
</dbReference>
<reference evidence="6 7" key="1">
    <citation type="submission" date="2018-12" db="EMBL/GenBank/DDBJ databases">
        <authorList>
            <person name="Criscuolo A."/>
        </authorList>
    </citation>
    <scope>NUCLEOTIDE SEQUENCE [LARGE SCALE GENOMIC DNA]</scope>
    <source>
        <strain evidence="6">ACIP1116241</strain>
    </source>
</reference>
<protein>
    <submittedName>
        <fullName evidence="6">HTH-type transcriptional activator CmpR</fullName>
    </submittedName>
</protein>
<dbReference type="InterPro" id="IPR036388">
    <property type="entry name" value="WH-like_DNA-bd_sf"/>
</dbReference>
<dbReference type="Pfam" id="PF00126">
    <property type="entry name" value="HTH_1"/>
    <property type="match status" value="1"/>
</dbReference>
<keyword evidence="4" id="KW-0804">Transcription</keyword>
<dbReference type="FunFam" id="1.10.10.10:FF:000001">
    <property type="entry name" value="LysR family transcriptional regulator"/>
    <property type="match status" value="1"/>
</dbReference>
<evidence type="ECO:0000256" key="4">
    <source>
        <dbReference type="ARBA" id="ARBA00023163"/>
    </source>
</evidence>
<keyword evidence="3" id="KW-0238">DNA-binding</keyword>
<evidence type="ECO:0000259" key="5">
    <source>
        <dbReference type="PROSITE" id="PS50931"/>
    </source>
</evidence>
<dbReference type="EMBL" id="UZWE01000033">
    <property type="protein sequence ID" value="VDS09229.1"/>
    <property type="molecule type" value="Genomic_DNA"/>
</dbReference>
<dbReference type="PANTHER" id="PTHR30419:SF8">
    <property type="entry name" value="NITROGEN ASSIMILATION TRANSCRIPTIONAL ACTIVATOR-RELATED"/>
    <property type="match status" value="1"/>
</dbReference>
<dbReference type="Proteomes" id="UP000270743">
    <property type="component" value="Unassembled WGS sequence"/>
</dbReference>
<dbReference type="InterPro" id="IPR050950">
    <property type="entry name" value="HTH-type_LysR_regulators"/>
</dbReference>
<sequence>MRYRDCVVNCKEFVYCCAMRNNFEFLDLRAFLAVLELSSFNEAARHLNLSTPALSRRIKAFEEAVGAQLIERTTRRVAPTQIGRELMPLVRRLVDEFEESILSISDLRGRHRAQVTLASVPTAAFYFLPRVIEAFNSRFPGIRFRIMDLSANEGLDAVANGEVEFGINITGATRDDLIFTPLLEDPFVLACRRDNPFATAKALPWTALEGHPLIGVSKKSGNRAVLDQALAAANQQLDLNWFYEVNHLSTSLGLVEAGLGVSVLPQMATPQREHPLIATVRLEKPVVSRSIGLVERRGAKLSPSAIRFRDMLVNEWGRS</sequence>
<dbReference type="Gene3D" id="3.40.190.290">
    <property type="match status" value="1"/>
</dbReference>
<dbReference type="AlphaFoldDB" id="A0A447IPC6"/>
<dbReference type="GO" id="GO:0003700">
    <property type="term" value="F:DNA-binding transcription factor activity"/>
    <property type="evidence" value="ECO:0007669"/>
    <property type="project" value="InterPro"/>
</dbReference>
<feature type="domain" description="HTH lysR-type" evidence="5">
    <location>
        <begin position="23"/>
        <end position="80"/>
    </location>
</feature>
<evidence type="ECO:0000313" key="6">
    <source>
        <dbReference type="EMBL" id="VDS09229.1"/>
    </source>
</evidence>
<dbReference type="PANTHER" id="PTHR30419">
    <property type="entry name" value="HTH-TYPE TRANSCRIPTIONAL REGULATOR YBHD"/>
    <property type="match status" value="1"/>
</dbReference>
<gene>
    <name evidence="6" type="primary">cmpR_3</name>
    <name evidence="6" type="ORF">PARHAE_02420</name>
</gene>
<organism evidence="6 7">
    <name type="scientific">Paracoccus haematequi</name>
    <dbReference type="NCBI Taxonomy" id="2491866"/>
    <lineage>
        <taxon>Bacteria</taxon>
        <taxon>Pseudomonadati</taxon>
        <taxon>Pseudomonadota</taxon>
        <taxon>Alphaproteobacteria</taxon>
        <taxon>Rhodobacterales</taxon>
        <taxon>Paracoccaceae</taxon>
        <taxon>Paracoccus</taxon>
    </lineage>
</organism>
<dbReference type="InterPro" id="IPR036390">
    <property type="entry name" value="WH_DNA-bd_sf"/>
</dbReference>
<dbReference type="SUPFAM" id="SSF53850">
    <property type="entry name" value="Periplasmic binding protein-like II"/>
    <property type="match status" value="1"/>
</dbReference>
<accession>A0A447IPC6</accession>
<evidence type="ECO:0000313" key="7">
    <source>
        <dbReference type="Proteomes" id="UP000270743"/>
    </source>
</evidence>
<dbReference type="Pfam" id="PF03466">
    <property type="entry name" value="LysR_substrate"/>
    <property type="match status" value="1"/>
</dbReference>
<proteinExistence type="inferred from homology"/>
<evidence type="ECO:0000256" key="1">
    <source>
        <dbReference type="ARBA" id="ARBA00009437"/>
    </source>
</evidence>
<dbReference type="SUPFAM" id="SSF46785">
    <property type="entry name" value="Winged helix' DNA-binding domain"/>
    <property type="match status" value="1"/>
</dbReference>
<dbReference type="InterPro" id="IPR005119">
    <property type="entry name" value="LysR_subst-bd"/>
</dbReference>
<evidence type="ECO:0000256" key="3">
    <source>
        <dbReference type="ARBA" id="ARBA00023125"/>
    </source>
</evidence>
<keyword evidence="2" id="KW-0805">Transcription regulation</keyword>
<name>A0A447IPC6_9RHOB</name>
<keyword evidence="7" id="KW-1185">Reference proteome</keyword>
<dbReference type="InterPro" id="IPR000847">
    <property type="entry name" value="LysR_HTH_N"/>
</dbReference>
<dbReference type="CDD" id="cd08440">
    <property type="entry name" value="PBP2_LTTR_like_4"/>
    <property type="match status" value="1"/>
</dbReference>